<protein>
    <submittedName>
        <fullName evidence="6">VPS8 subunit of CORVET complex</fullName>
    </submittedName>
</protein>
<dbReference type="InterPro" id="IPR056939">
    <property type="entry name" value="Znf_RING_Vps8"/>
</dbReference>
<dbReference type="Proteomes" id="UP000007303">
    <property type="component" value="Unassembled WGS sequence"/>
</dbReference>
<accession>H3CIS9</accession>
<dbReference type="CDD" id="cd16687">
    <property type="entry name" value="RING-H2_Vps8"/>
    <property type="match status" value="1"/>
</dbReference>
<dbReference type="Pfam" id="PF25066">
    <property type="entry name" value="TPR_VPS8_2"/>
    <property type="match status" value="1"/>
</dbReference>
<dbReference type="Gene3D" id="3.30.40.10">
    <property type="entry name" value="Zinc/RING finger domain, C3HC4 (zinc finger)"/>
    <property type="match status" value="1"/>
</dbReference>
<evidence type="ECO:0000256" key="4">
    <source>
        <dbReference type="PROSITE-ProRule" id="PRU00175"/>
    </source>
</evidence>
<dbReference type="Pfam" id="PF23412">
    <property type="entry name" value="zf_RING_Vps8"/>
    <property type="match status" value="1"/>
</dbReference>
<evidence type="ECO:0000256" key="2">
    <source>
        <dbReference type="ARBA" id="ARBA00022771"/>
    </source>
</evidence>
<dbReference type="GO" id="GO:0005770">
    <property type="term" value="C:late endosome"/>
    <property type="evidence" value="ECO:0007669"/>
    <property type="project" value="TreeGrafter"/>
</dbReference>
<dbReference type="SMART" id="SM00184">
    <property type="entry name" value="RING"/>
    <property type="match status" value="1"/>
</dbReference>
<dbReference type="InterPro" id="IPR025941">
    <property type="entry name" value="Vps8_central_dom"/>
</dbReference>
<dbReference type="Ensembl" id="ENSTNIT00000008322.1">
    <property type="protein sequence ID" value="ENSTNIP00000008157.1"/>
    <property type="gene ID" value="ENSTNIG00000005465.1"/>
</dbReference>
<reference evidence="6" key="2">
    <citation type="submission" date="2025-08" db="UniProtKB">
        <authorList>
            <consortium name="Ensembl"/>
        </authorList>
    </citation>
    <scope>IDENTIFICATION</scope>
</reference>
<reference evidence="6" key="3">
    <citation type="submission" date="2025-09" db="UniProtKB">
        <authorList>
            <consortium name="Ensembl"/>
        </authorList>
    </citation>
    <scope>IDENTIFICATION</scope>
</reference>
<evidence type="ECO:0000256" key="1">
    <source>
        <dbReference type="ARBA" id="ARBA00022723"/>
    </source>
</evidence>
<dbReference type="GO" id="GO:0030897">
    <property type="term" value="C:HOPS complex"/>
    <property type="evidence" value="ECO:0007669"/>
    <property type="project" value="TreeGrafter"/>
</dbReference>
<feature type="domain" description="RING-type" evidence="5">
    <location>
        <begin position="783"/>
        <end position="837"/>
    </location>
</feature>
<dbReference type="OMA" id="CITERFI"/>
<dbReference type="PANTHER" id="PTHR12616">
    <property type="entry name" value="VACUOLAR PROTEIN SORTING VPS41"/>
    <property type="match status" value="1"/>
</dbReference>
<evidence type="ECO:0000313" key="6">
    <source>
        <dbReference type="Ensembl" id="ENSTNIP00000008157.1"/>
    </source>
</evidence>
<dbReference type="GO" id="GO:0033263">
    <property type="term" value="C:CORVET complex"/>
    <property type="evidence" value="ECO:0007669"/>
    <property type="project" value="TreeGrafter"/>
</dbReference>
<keyword evidence="1" id="KW-0479">Metal-binding</keyword>
<sequence>MNVFDLFHQSDPSSVPQLAWQFVPVQRTVNPVLAFSKGDTVHFLLVKKEETGTIHVIKQRQLHISCDIISLCVSHATHSGTPDCTLQGLIINMFRSYHDDIKSTFNIFCQRSIMTILVLSQLLLFLEACPQDLQYLCGNTVSIFPQADFCGQALMWNKTPLTKFIHFMWLLHSTKVNRNCTKYFATYSTIVDIHFAKALGGVDVCPGADRATNNSLCCLDLVPVLVDYCLLLKRLDLLFDQLYPRLVENMVAKGVFLESLESHIIADRLGHLPTPIMKDLLTHYQSSGMMDSLERCIVHLDITSLDIQQVVQVCWENQLYDAVIYVFNRGMNDYTTPMEKLFTVIIPPLREGRSLRDEEVVMGNKLLVYISCCLAGRAYPLGDIPEDLVVQVKHQVCRCSYTSVLLELLQVGSVVQFNEERLLMLAEKAKFYQICEFLYEKKHLYDRIIDCYLRDPLRKGEIFSYIHNLLSMPGYSPEEKKSVKDKVRRHMHELVTFDPTKSADLVMIHFAEEVQQIISELQDDRLVFRFLSCLLEQQEGHHSDPVLLLAPELYELQLDLLSRFDPKRLLFFLQSSQQYRLEEAVLITQKYHHNKATAFLLEKKGDVEGAFDVLLETLKENLSLLAAQREGDDEEETLTNVKDSLNDIIALCHQSSHSLNQQQREVLWFPLLEAMMAAQKQVKGLDNNQTFEALKELTMKVLNCMSSFISLPSIIQRILQDPVYGKGKLGEIQGLILGMLDTFNYEQTLLETTTSLLNHDLHWSLAHLRAAVTRGLHPRQDCCNICLQQYKRRQDAAEEIIVFSCGHLYHLKCLQQKDSGCGFTSDVQQQWSCYKCSSNKGGRAASAEARGRSMSLAQTCVTSAPHDGAAEAARKKGFVEVTLDHQQEQSWDQLRCLYRGPSRLAILSELSHSHTNEKTGLLIGSQAGTSHFQLKLAPPPVFEE</sequence>
<dbReference type="STRING" id="99883.ENSTNIP00000008157"/>
<evidence type="ECO:0000259" key="5">
    <source>
        <dbReference type="PROSITE" id="PS50089"/>
    </source>
</evidence>
<dbReference type="GO" id="GO:0005769">
    <property type="term" value="C:early endosome"/>
    <property type="evidence" value="ECO:0007669"/>
    <property type="project" value="TreeGrafter"/>
</dbReference>
<dbReference type="InterPro" id="IPR059070">
    <property type="entry name" value="TPR_VPS8_2"/>
</dbReference>
<dbReference type="Pfam" id="PF23410">
    <property type="entry name" value="Beta-prop_VPS8"/>
    <property type="match status" value="1"/>
</dbReference>
<dbReference type="GeneTree" id="ENSGT00390000010672"/>
<dbReference type="PANTHER" id="PTHR12616:SF8">
    <property type="entry name" value="VACUOLAR PROTEIN SORTING-ASSOCIATED PROTEIN 8 HOMOLOG"/>
    <property type="match status" value="1"/>
</dbReference>
<evidence type="ECO:0000256" key="3">
    <source>
        <dbReference type="ARBA" id="ARBA00022833"/>
    </source>
</evidence>
<name>H3CIS9_TETNG</name>
<dbReference type="HOGENOM" id="CLU_000917_1_2_1"/>
<dbReference type="PROSITE" id="PS50089">
    <property type="entry name" value="ZF_RING_2"/>
    <property type="match status" value="1"/>
</dbReference>
<dbReference type="SUPFAM" id="SSF57850">
    <property type="entry name" value="RING/U-box"/>
    <property type="match status" value="1"/>
</dbReference>
<keyword evidence="2 4" id="KW-0863">Zinc-finger</keyword>
<dbReference type="Pfam" id="PF23556">
    <property type="entry name" value="TPR_Vps41"/>
    <property type="match status" value="1"/>
</dbReference>
<dbReference type="Pfam" id="PF12816">
    <property type="entry name" value="TPR_Vps8"/>
    <property type="match status" value="1"/>
</dbReference>
<dbReference type="GO" id="GO:0008270">
    <property type="term" value="F:zinc ion binding"/>
    <property type="evidence" value="ECO:0007669"/>
    <property type="project" value="UniProtKB-KW"/>
</dbReference>
<reference evidence="7" key="1">
    <citation type="journal article" date="2004" name="Nature">
        <title>Genome duplication in the teleost fish Tetraodon nigroviridis reveals the early vertebrate proto-karyotype.</title>
        <authorList>
            <person name="Jaillon O."/>
            <person name="Aury J.-M."/>
            <person name="Brunet F."/>
            <person name="Petit J.-L."/>
            <person name="Stange-Thomann N."/>
            <person name="Mauceli E."/>
            <person name="Bouneau L."/>
            <person name="Fischer C."/>
            <person name="Ozouf-Costaz C."/>
            <person name="Bernot A."/>
            <person name="Nicaud S."/>
            <person name="Jaffe D."/>
            <person name="Fisher S."/>
            <person name="Lutfalla G."/>
            <person name="Dossat C."/>
            <person name="Segurens B."/>
            <person name="Dasilva C."/>
            <person name="Salanoubat M."/>
            <person name="Levy M."/>
            <person name="Boudet N."/>
            <person name="Castellano S."/>
            <person name="Anthouard V."/>
            <person name="Jubin C."/>
            <person name="Castelli V."/>
            <person name="Katinka M."/>
            <person name="Vacherie B."/>
            <person name="Biemont C."/>
            <person name="Skalli Z."/>
            <person name="Cattolico L."/>
            <person name="Poulain J."/>
            <person name="De Berardinis V."/>
            <person name="Cruaud C."/>
            <person name="Duprat S."/>
            <person name="Brottier P."/>
            <person name="Coutanceau J.-P."/>
            <person name="Gouzy J."/>
            <person name="Parra G."/>
            <person name="Lardier G."/>
            <person name="Chapple C."/>
            <person name="McKernan K.J."/>
            <person name="McEwan P."/>
            <person name="Bosak S."/>
            <person name="Kellis M."/>
            <person name="Volff J.-N."/>
            <person name="Guigo R."/>
            <person name="Zody M.C."/>
            <person name="Mesirov J."/>
            <person name="Lindblad-Toh K."/>
            <person name="Birren B."/>
            <person name="Nusbaum C."/>
            <person name="Kahn D."/>
            <person name="Robinson-Rechavi M."/>
            <person name="Laudet V."/>
            <person name="Schachter V."/>
            <person name="Quetier F."/>
            <person name="Saurin W."/>
            <person name="Scarpelli C."/>
            <person name="Wincker P."/>
            <person name="Lander E.S."/>
            <person name="Weissenbach J."/>
            <person name="Roest Crollius H."/>
        </authorList>
    </citation>
    <scope>NUCLEOTIDE SEQUENCE [LARGE SCALE GENOMIC DNA]</scope>
</reference>
<dbReference type="AlphaFoldDB" id="H3CIS9"/>
<keyword evidence="3" id="KW-0862">Zinc</keyword>
<dbReference type="InterPro" id="IPR001841">
    <property type="entry name" value="Znf_RING"/>
</dbReference>
<evidence type="ECO:0000313" key="7">
    <source>
        <dbReference type="Proteomes" id="UP000007303"/>
    </source>
</evidence>
<organism evidence="6 7">
    <name type="scientific">Tetraodon nigroviridis</name>
    <name type="common">Spotted green pufferfish</name>
    <name type="synonym">Chelonodon nigroviridis</name>
    <dbReference type="NCBI Taxonomy" id="99883"/>
    <lineage>
        <taxon>Eukaryota</taxon>
        <taxon>Metazoa</taxon>
        <taxon>Chordata</taxon>
        <taxon>Craniata</taxon>
        <taxon>Vertebrata</taxon>
        <taxon>Euteleostomi</taxon>
        <taxon>Actinopterygii</taxon>
        <taxon>Neopterygii</taxon>
        <taxon>Teleostei</taxon>
        <taxon>Neoteleostei</taxon>
        <taxon>Acanthomorphata</taxon>
        <taxon>Eupercaria</taxon>
        <taxon>Tetraodontiformes</taxon>
        <taxon>Tetradontoidea</taxon>
        <taxon>Tetraodontidae</taxon>
        <taxon>Tetraodon</taxon>
    </lineage>
</organism>
<proteinExistence type="predicted"/>
<dbReference type="InterPro" id="IPR013083">
    <property type="entry name" value="Znf_RING/FYVE/PHD"/>
</dbReference>
<keyword evidence="7" id="KW-1185">Reference proteome</keyword>
<dbReference type="GO" id="GO:0034058">
    <property type="term" value="P:endosomal vesicle fusion"/>
    <property type="evidence" value="ECO:0007669"/>
    <property type="project" value="TreeGrafter"/>
</dbReference>
<dbReference type="InParanoid" id="H3CIS9"/>
<dbReference type="GO" id="GO:0006623">
    <property type="term" value="P:protein targeting to vacuole"/>
    <property type="evidence" value="ECO:0007669"/>
    <property type="project" value="InterPro"/>
</dbReference>
<dbReference type="InterPro" id="IPR045111">
    <property type="entry name" value="Vps41/Vps8"/>
</dbReference>